<protein>
    <submittedName>
        <fullName evidence="2">HDOD domain-containing protein</fullName>
    </submittedName>
</protein>
<dbReference type="InterPro" id="IPR029016">
    <property type="entry name" value="GAF-like_dom_sf"/>
</dbReference>
<reference evidence="2 3" key="1">
    <citation type="submission" date="2019-07" db="EMBL/GenBank/DDBJ databases">
        <title>Draft genome for Aliikangiella sp. M105.</title>
        <authorList>
            <person name="Wang G."/>
        </authorList>
    </citation>
    <scope>NUCLEOTIDE SEQUENCE [LARGE SCALE GENOMIC DNA]</scope>
    <source>
        <strain evidence="2 3">M105</strain>
    </source>
</reference>
<comment type="caution">
    <text evidence="2">The sequence shown here is derived from an EMBL/GenBank/DDBJ whole genome shotgun (WGS) entry which is preliminary data.</text>
</comment>
<sequence length="467" mass="51553">MSDFPENKEAWLKLLKHTSIPSFSSSIQALSSVEDYSSSHSSELARTILKDPNLTASVLKLANSAQFNTYGRSIRTVSRSIMVLGHKAIREVCASCLLMEQFLKQGSSNNLQALVARSFHAAIQAKEIAQMQGLKSTEEIFISALLLSLGEIAVYSAIEPANSLSQKLRDSYPLSGGQEKDIIGCYFNDLTLGLCDAWNIAPMIGEMLEGKYAENSPTRSILLGSSFASSCELTGLNRAISVHLKSITRYTGKSPEIVTDKLVQATEDTQKSLTQFGIKLDVKQPRKSVEVQSAAPIKIEVDKILQLDVIQELSVLSQESVDINVILQHLLEGIHRGASFSCALVALLNRDKSRIVAKHAIEKRGSQTKENFNFSCYHDIPEIHRKVMTNRNIIQQNQLRPQGATLRAITKRTGCQQAVWGPLIVENKAIGCIYADNGLNGPPISQEQLEAFQLFVCQAKLFLYQLK</sequence>
<dbReference type="InterPro" id="IPR052340">
    <property type="entry name" value="RNase_Y/CdgJ"/>
</dbReference>
<dbReference type="Gene3D" id="1.10.3210.10">
    <property type="entry name" value="Hypothetical protein af1432"/>
    <property type="match status" value="1"/>
</dbReference>
<dbReference type="InterPro" id="IPR013976">
    <property type="entry name" value="HDOD"/>
</dbReference>
<dbReference type="PROSITE" id="PS51833">
    <property type="entry name" value="HDOD"/>
    <property type="match status" value="1"/>
</dbReference>
<dbReference type="OrthoDB" id="9791419at2"/>
<dbReference type="SUPFAM" id="SSF55781">
    <property type="entry name" value="GAF domain-like"/>
    <property type="match status" value="1"/>
</dbReference>
<organism evidence="2 3">
    <name type="scientific">Aliikangiella coralliicola</name>
    <dbReference type="NCBI Taxonomy" id="2592383"/>
    <lineage>
        <taxon>Bacteria</taxon>
        <taxon>Pseudomonadati</taxon>
        <taxon>Pseudomonadota</taxon>
        <taxon>Gammaproteobacteria</taxon>
        <taxon>Oceanospirillales</taxon>
        <taxon>Pleioneaceae</taxon>
        <taxon>Aliikangiella</taxon>
    </lineage>
</organism>
<evidence type="ECO:0000313" key="2">
    <source>
        <dbReference type="EMBL" id="TQV86591.1"/>
    </source>
</evidence>
<dbReference type="Proteomes" id="UP000315439">
    <property type="component" value="Unassembled WGS sequence"/>
</dbReference>
<proteinExistence type="predicted"/>
<dbReference type="RefSeq" id="WP_142932515.1">
    <property type="nucleotide sequence ID" value="NZ_ML660166.1"/>
</dbReference>
<dbReference type="SUPFAM" id="SSF109604">
    <property type="entry name" value="HD-domain/PDEase-like"/>
    <property type="match status" value="1"/>
</dbReference>
<dbReference type="PANTHER" id="PTHR33525:SF3">
    <property type="entry name" value="RIBONUCLEASE Y"/>
    <property type="match status" value="1"/>
</dbReference>
<dbReference type="Gene3D" id="3.30.450.40">
    <property type="match status" value="1"/>
</dbReference>
<dbReference type="PANTHER" id="PTHR33525">
    <property type="match status" value="1"/>
</dbReference>
<accession>A0A545UAU2</accession>
<gene>
    <name evidence="2" type="ORF">FLL46_16975</name>
</gene>
<feature type="domain" description="HDOD" evidence="1">
    <location>
        <begin position="20"/>
        <end position="214"/>
    </location>
</feature>
<evidence type="ECO:0000313" key="3">
    <source>
        <dbReference type="Proteomes" id="UP000315439"/>
    </source>
</evidence>
<keyword evidence="3" id="KW-1185">Reference proteome</keyword>
<dbReference type="Pfam" id="PF08668">
    <property type="entry name" value="HDOD"/>
    <property type="match status" value="1"/>
</dbReference>
<name>A0A545UAU2_9GAMM</name>
<dbReference type="AlphaFoldDB" id="A0A545UAU2"/>
<evidence type="ECO:0000259" key="1">
    <source>
        <dbReference type="PROSITE" id="PS51833"/>
    </source>
</evidence>
<dbReference type="EMBL" id="VIKS01000010">
    <property type="protein sequence ID" value="TQV86591.1"/>
    <property type="molecule type" value="Genomic_DNA"/>
</dbReference>